<reference evidence="1 2" key="1">
    <citation type="submission" date="2015-01" db="EMBL/GenBank/DDBJ databases">
        <title>Draft Genome Sequences of Four Bacillus thermoamylovorans Strains, Isolated From Food Products.</title>
        <authorList>
            <person name="Krawcyk A.O."/>
            <person name="Berendsen E.M."/>
            <person name="Eijlander R.T."/>
            <person name="de Jong A."/>
            <person name="Wells-Bennik M."/>
            <person name="Kuipers O.P."/>
        </authorList>
    </citation>
    <scope>NUCLEOTIDE SEQUENCE [LARGE SCALE GENOMIC DNA]</scope>
    <source>
        <strain evidence="1 2">B4167</strain>
    </source>
</reference>
<protein>
    <submittedName>
        <fullName evidence="1">Uncharacterized protein</fullName>
    </submittedName>
</protein>
<evidence type="ECO:0000313" key="1">
    <source>
        <dbReference type="EMBL" id="KIO74114.1"/>
    </source>
</evidence>
<dbReference type="AlphaFoldDB" id="A0A0D0FFZ9"/>
<proteinExistence type="predicted"/>
<comment type="caution">
    <text evidence="1">The sequence shown here is derived from an EMBL/GenBank/DDBJ whole genome shotgun (WGS) entry which is preliminary data.</text>
</comment>
<gene>
    <name evidence="1" type="ORF">B4167_0391</name>
</gene>
<sequence length="52" mass="5934">MIKNYPTNLGELNVQNLHITQITVNGKITLVQNARISTINMKFQAFFSINKI</sequence>
<accession>A0A0D0FFZ9</accession>
<name>A0A0D0FFZ9_9BACI</name>
<dbReference type="EMBL" id="JXLU01000010">
    <property type="protein sequence ID" value="KIO74114.1"/>
    <property type="molecule type" value="Genomic_DNA"/>
</dbReference>
<evidence type="ECO:0000313" key="2">
    <source>
        <dbReference type="Proteomes" id="UP000032076"/>
    </source>
</evidence>
<organism evidence="1 2">
    <name type="scientific">Caldibacillus thermoamylovorans</name>
    <dbReference type="NCBI Taxonomy" id="35841"/>
    <lineage>
        <taxon>Bacteria</taxon>
        <taxon>Bacillati</taxon>
        <taxon>Bacillota</taxon>
        <taxon>Bacilli</taxon>
        <taxon>Bacillales</taxon>
        <taxon>Bacillaceae</taxon>
        <taxon>Caldibacillus</taxon>
    </lineage>
</organism>
<dbReference type="Proteomes" id="UP000032076">
    <property type="component" value="Unassembled WGS sequence"/>
</dbReference>